<feature type="domain" description="Glycosyl transferase family 1" evidence="2">
    <location>
        <begin position="179"/>
        <end position="324"/>
    </location>
</feature>
<dbReference type="PANTHER" id="PTHR46401:SF2">
    <property type="entry name" value="GLYCOSYLTRANSFERASE WBBK-RELATED"/>
    <property type="match status" value="1"/>
</dbReference>
<evidence type="ECO:0000313" key="4">
    <source>
        <dbReference type="EMBL" id="KAB0643803.1"/>
    </source>
</evidence>
<dbReference type="Proteomes" id="UP000430232">
    <property type="component" value="Unassembled WGS sequence"/>
</dbReference>
<dbReference type="Pfam" id="PF13439">
    <property type="entry name" value="Glyco_transf_4"/>
    <property type="match status" value="1"/>
</dbReference>
<dbReference type="EMBL" id="CABVPL010000011">
    <property type="protein sequence ID" value="VWB48151.1"/>
    <property type="molecule type" value="Genomic_DNA"/>
</dbReference>
<reference evidence="5" key="2">
    <citation type="submission" date="2019-09" db="EMBL/GenBank/DDBJ databases">
        <authorList>
            <person name="Depoorter E."/>
        </authorList>
    </citation>
    <scope>NUCLEOTIDE SEQUENCE [LARGE SCALE GENOMIC DNA]</scope>
    <source>
        <strain evidence="5">LMG 24064</strain>
    </source>
</reference>
<feature type="domain" description="Glycosyltransferase subfamily 4-like N-terminal" evidence="3">
    <location>
        <begin position="25"/>
        <end position="168"/>
    </location>
</feature>
<dbReference type="InterPro" id="IPR001296">
    <property type="entry name" value="Glyco_trans_1"/>
</dbReference>
<evidence type="ECO:0000313" key="6">
    <source>
        <dbReference type="Proteomes" id="UP000430232"/>
    </source>
</evidence>
<keyword evidence="6" id="KW-1185">Reference proteome</keyword>
<dbReference type="AlphaFoldDB" id="A0A6H9T7P7"/>
<protein>
    <submittedName>
        <fullName evidence="5">Glycosyl transferase family 1</fullName>
    </submittedName>
    <submittedName>
        <fullName evidence="4">Glycosyltransferase family 4 protein</fullName>
    </submittedName>
</protein>
<dbReference type="GO" id="GO:0016757">
    <property type="term" value="F:glycosyltransferase activity"/>
    <property type="evidence" value="ECO:0007669"/>
    <property type="project" value="InterPro"/>
</dbReference>
<organism evidence="4 6">
    <name type="scientific">Burkholderia latens</name>
    <dbReference type="NCBI Taxonomy" id="488446"/>
    <lineage>
        <taxon>Bacteria</taxon>
        <taxon>Pseudomonadati</taxon>
        <taxon>Pseudomonadota</taxon>
        <taxon>Betaproteobacteria</taxon>
        <taxon>Burkholderiales</taxon>
        <taxon>Burkholderiaceae</taxon>
        <taxon>Burkholderia</taxon>
        <taxon>Burkholderia cepacia complex</taxon>
    </lineage>
</organism>
<dbReference type="InterPro" id="IPR028098">
    <property type="entry name" value="Glyco_trans_4-like_N"/>
</dbReference>
<evidence type="ECO:0000259" key="3">
    <source>
        <dbReference type="Pfam" id="PF13439"/>
    </source>
</evidence>
<gene>
    <name evidence="5" type="ORF">BLA24064_02177</name>
    <name evidence="4" type="ORF">F7R21_05290</name>
</gene>
<proteinExistence type="predicted"/>
<sequence length="358" mass="39813">MKLGVDITWMVGNYRGMGRFARQLVAPIGESVLGFAPRGVSTDEWPCVSEGHGFFPWWEQVELPRLCREHKPDYLLCPYNTGPLRATDNTPLIAVIYDLIYMQPWSVLPPARSLYQTAGRVYRRQVVPRLARRAEIVLTISRFTQRELVETFGLRESDVHVIPCMISDDWFDAPVSAAARRPYLFTVAGEVPSKNVDRLLQAFAVARPALGDDATLRIAGIKSEHHAHFLGRAAAVGLAGAVELLGYVSRDELREQYRHARAFIFASLFEGFGIPLLEAMASGTPVACSNTTSMPEVVGDCGLQFDPFSVDDMAEQIRRVWNDGARFDVAIGAGVARARSFSESAVRPLIQDFWAQLP</sequence>
<dbReference type="CDD" id="cd03809">
    <property type="entry name" value="GT4_MtfB-like"/>
    <property type="match status" value="1"/>
</dbReference>
<dbReference type="OrthoDB" id="433681at2"/>
<accession>A0A6H9T7P7</accession>
<name>A0A6H9T7P7_9BURK</name>
<evidence type="ECO:0000259" key="2">
    <source>
        <dbReference type="Pfam" id="PF00534"/>
    </source>
</evidence>
<dbReference type="Pfam" id="PF00534">
    <property type="entry name" value="Glycos_transf_1"/>
    <property type="match status" value="1"/>
</dbReference>
<dbReference type="GO" id="GO:0009103">
    <property type="term" value="P:lipopolysaccharide biosynthetic process"/>
    <property type="evidence" value="ECO:0007669"/>
    <property type="project" value="TreeGrafter"/>
</dbReference>
<dbReference type="SUPFAM" id="SSF53756">
    <property type="entry name" value="UDP-Glycosyltransferase/glycogen phosphorylase"/>
    <property type="match status" value="1"/>
</dbReference>
<reference evidence="4 6" key="1">
    <citation type="submission" date="2019-09" db="EMBL/GenBank/DDBJ databases">
        <title>Draft genome sequences of 48 bacterial type strains from the CCUG.</title>
        <authorList>
            <person name="Tunovic T."/>
            <person name="Pineiro-Iglesias B."/>
            <person name="Unosson C."/>
            <person name="Inganas E."/>
            <person name="Ohlen M."/>
            <person name="Cardew S."/>
            <person name="Jensie-Markopoulos S."/>
            <person name="Salva-Serra F."/>
            <person name="Jaen-Luchoro D."/>
            <person name="Karlsson R."/>
            <person name="Svensson-Stadler L."/>
            <person name="Chun J."/>
            <person name="Moore E."/>
        </authorList>
    </citation>
    <scope>NUCLEOTIDE SEQUENCE [LARGE SCALE GENOMIC DNA]</scope>
    <source>
        <strain evidence="4 6">CCUG 54555</strain>
    </source>
</reference>
<dbReference type="PANTHER" id="PTHR46401">
    <property type="entry name" value="GLYCOSYLTRANSFERASE WBBK-RELATED"/>
    <property type="match status" value="1"/>
</dbReference>
<dbReference type="EMBL" id="VZOJ01000008">
    <property type="protein sequence ID" value="KAB0643803.1"/>
    <property type="molecule type" value="Genomic_DNA"/>
</dbReference>
<keyword evidence="1 4" id="KW-0808">Transferase</keyword>
<evidence type="ECO:0000256" key="1">
    <source>
        <dbReference type="ARBA" id="ARBA00022679"/>
    </source>
</evidence>
<dbReference type="Proteomes" id="UP000494222">
    <property type="component" value="Unassembled WGS sequence"/>
</dbReference>
<evidence type="ECO:0000313" key="5">
    <source>
        <dbReference type="EMBL" id="VWB48151.1"/>
    </source>
</evidence>
<dbReference type="Gene3D" id="3.40.50.2000">
    <property type="entry name" value="Glycogen Phosphorylase B"/>
    <property type="match status" value="2"/>
</dbReference>